<dbReference type="PROSITE" id="PS51192">
    <property type="entry name" value="HELICASE_ATP_BIND_1"/>
    <property type="match status" value="1"/>
</dbReference>
<evidence type="ECO:0000256" key="3">
    <source>
        <dbReference type="ARBA" id="ARBA00022806"/>
    </source>
</evidence>
<keyword evidence="3" id="KW-0347">Helicase</keyword>
<dbReference type="Gene3D" id="1.20.120.850">
    <property type="entry name" value="SWI2/SNF2 ATPases, N-terminal domain"/>
    <property type="match status" value="1"/>
</dbReference>
<feature type="compositionally biased region" description="Polar residues" evidence="5">
    <location>
        <begin position="818"/>
        <end position="838"/>
    </location>
</feature>
<dbReference type="GO" id="GO:0015616">
    <property type="term" value="F:DNA translocase activity"/>
    <property type="evidence" value="ECO:0007669"/>
    <property type="project" value="TreeGrafter"/>
</dbReference>
<dbReference type="GO" id="GO:0005634">
    <property type="term" value="C:nucleus"/>
    <property type="evidence" value="ECO:0007669"/>
    <property type="project" value="TreeGrafter"/>
</dbReference>
<dbReference type="InterPro" id="IPR027417">
    <property type="entry name" value="P-loop_NTPase"/>
</dbReference>
<keyword evidence="9" id="KW-1185">Reference proteome</keyword>
<dbReference type="Proteomes" id="UP001153076">
    <property type="component" value="Unassembled WGS sequence"/>
</dbReference>
<dbReference type="Pfam" id="PF00271">
    <property type="entry name" value="Helicase_C"/>
    <property type="match status" value="1"/>
</dbReference>
<protein>
    <submittedName>
        <fullName evidence="8">Uncharacterized protein</fullName>
    </submittedName>
</protein>
<feature type="region of interest" description="Disordered" evidence="5">
    <location>
        <begin position="1"/>
        <end position="23"/>
    </location>
</feature>
<evidence type="ECO:0000256" key="4">
    <source>
        <dbReference type="ARBA" id="ARBA00022840"/>
    </source>
</evidence>
<dbReference type="EMBL" id="JAKOGI010000012">
    <property type="protein sequence ID" value="KAJ8450809.1"/>
    <property type="molecule type" value="Genomic_DNA"/>
</dbReference>
<organism evidence="8 9">
    <name type="scientific">Carnegiea gigantea</name>
    <dbReference type="NCBI Taxonomy" id="171969"/>
    <lineage>
        <taxon>Eukaryota</taxon>
        <taxon>Viridiplantae</taxon>
        <taxon>Streptophyta</taxon>
        <taxon>Embryophyta</taxon>
        <taxon>Tracheophyta</taxon>
        <taxon>Spermatophyta</taxon>
        <taxon>Magnoliopsida</taxon>
        <taxon>eudicotyledons</taxon>
        <taxon>Gunneridae</taxon>
        <taxon>Pentapetalae</taxon>
        <taxon>Caryophyllales</taxon>
        <taxon>Cactineae</taxon>
        <taxon>Cactaceae</taxon>
        <taxon>Cactoideae</taxon>
        <taxon>Echinocereeae</taxon>
        <taxon>Carnegiea</taxon>
    </lineage>
</organism>
<keyword evidence="1" id="KW-0547">Nucleotide-binding</keyword>
<dbReference type="PANTHER" id="PTHR45629">
    <property type="entry name" value="SNF2/RAD54 FAMILY MEMBER"/>
    <property type="match status" value="1"/>
</dbReference>
<dbReference type="FunFam" id="3.40.50.300:FF:000332">
    <property type="entry name" value="DNA repair and recombination protein RAD54-like"/>
    <property type="match status" value="1"/>
</dbReference>
<evidence type="ECO:0000313" key="8">
    <source>
        <dbReference type="EMBL" id="KAJ8450809.1"/>
    </source>
</evidence>
<evidence type="ECO:0000256" key="2">
    <source>
        <dbReference type="ARBA" id="ARBA00022801"/>
    </source>
</evidence>
<proteinExistence type="predicted"/>
<sequence length="890" mass="100429">MEDAEEEDAVVLSSASDLSDSSVEFVDDDDEDFSIVDNHKCNDHGPIVAEYVSSQEDSKPQNLKCRRGNRVVSPQPLGRRLVSASDGVSVARKPFKPPFLKGSNDCRDQLHQRLSLRKRFVPWGFTTPFKISLNSLNPTSDKKDEKEDVALPRGIEPLVLWQRGCKDGSAELTPIIMVDSLLVRFLRPHQREGVRFMFECVSGLHIAANIFGCILADDMGLGKTLQSITLLYTLLRQGFDGKPMVKKAIIVTPTSLVSNWAAEIKKWVGDRVQLSALCEGGREDVISAIDSFTNPWSKTQVLIISYETFRMHCSKFSQKESCDLLICDEAHRLKNDRTRTNRALASLLCKRRILLSGTPMQNDLEEFYAMVNFTNPGILGDASHFRRYYEMPIVRGREPTAIEEEKRLGLERSEELSSKVNQFILRRTNALLSNHLPPKVKRVITDDAKQSKILAYITALKKLCNHPKLIYDTIKDGNSGISGFEDCMRFFPSKFFSPRSGSWTGADGLWVELSGKMNVLARLLSELRQKTDDRIVLVSNYTQSLDLFAQLCRERRYPYLKLDGTTSISKRQELVNRFNDPSKDEFAFLLSSKAGGCGLNLIGGNRLVLFDPDWNPANDKQAAARVWRDGQKKRVYVYRFLSTGTIEEKMYQRQMSKEGLQKVIQHKQTVCDKGNFFSIEDLRDVFSYRADVRSEIHDKMNCIRCRKKYSTRSDRCESTIELNRAESVGETCQTSQDADIGGFAEISGCLHKLKGSERQVGTPLEEDLLNWAHHSSHTSVPDVVFQASAGNEVTFVFTNQIEGKLIPIESMSPKIQDVQGTGTFSGQNQPNSRKNQNWKSVMASVASSKAVRAKPMRSSLRDMTNSSWKPRQSPNGQLPSKRSFPCIEGE</sequence>
<name>A0A9Q1QQV5_9CARY</name>
<dbReference type="Pfam" id="PF00176">
    <property type="entry name" value="SNF2-rel_dom"/>
    <property type="match status" value="1"/>
</dbReference>
<accession>A0A9Q1QQV5</accession>
<dbReference type="Gene3D" id="3.40.50.10810">
    <property type="entry name" value="Tandem AAA-ATPase domain"/>
    <property type="match status" value="1"/>
</dbReference>
<dbReference type="GO" id="GO:0045003">
    <property type="term" value="P:double-strand break repair via synthesis-dependent strand annealing"/>
    <property type="evidence" value="ECO:0007669"/>
    <property type="project" value="TreeGrafter"/>
</dbReference>
<evidence type="ECO:0000256" key="1">
    <source>
        <dbReference type="ARBA" id="ARBA00022741"/>
    </source>
</evidence>
<feature type="compositionally biased region" description="Low complexity" evidence="5">
    <location>
        <begin position="10"/>
        <end position="23"/>
    </location>
</feature>
<feature type="compositionally biased region" description="Low complexity" evidence="5">
    <location>
        <begin position="839"/>
        <end position="850"/>
    </location>
</feature>
<dbReference type="InterPro" id="IPR001650">
    <property type="entry name" value="Helicase_C-like"/>
</dbReference>
<dbReference type="GO" id="GO:0004386">
    <property type="term" value="F:helicase activity"/>
    <property type="evidence" value="ECO:0007669"/>
    <property type="project" value="UniProtKB-KW"/>
</dbReference>
<feature type="domain" description="Helicase C-terminal" evidence="7">
    <location>
        <begin position="519"/>
        <end position="675"/>
    </location>
</feature>
<evidence type="ECO:0000313" key="9">
    <source>
        <dbReference type="Proteomes" id="UP001153076"/>
    </source>
</evidence>
<dbReference type="PANTHER" id="PTHR45629:SF7">
    <property type="entry name" value="DNA EXCISION REPAIR PROTEIN ERCC-6-RELATED"/>
    <property type="match status" value="1"/>
</dbReference>
<dbReference type="GO" id="GO:0016787">
    <property type="term" value="F:hydrolase activity"/>
    <property type="evidence" value="ECO:0007669"/>
    <property type="project" value="UniProtKB-KW"/>
</dbReference>
<dbReference type="InterPro" id="IPR038718">
    <property type="entry name" value="SNF2-like_sf"/>
</dbReference>
<evidence type="ECO:0000259" key="6">
    <source>
        <dbReference type="PROSITE" id="PS51192"/>
    </source>
</evidence>
<dbReference type="CDD" id="cd18793">
    <property type="entry name" value="SF2_C_SNF"/>
    <property type="match status" value="1"/>
</dbReference>
<dbReference type="SMART" id="SM00487">
    <property type="entry name" value="DEXDc"/>
    <property type="match status" value="1"/>
</dbReference>
<gene>
    <name evidence="8" type="ORF">Cgig2_032434</name>
</gene>
<comment type="caution">
    <text evidence="8">The sequence shown here is derived from an EMBL/GenBank/DDBJ whole genome shotgun (WGS) entry which is preliminary data.</text>
</comment>
<dbReference type="CDD" id="cd18004">
    <property type="entry name" value="DEXHc_RAD54"/>
    <property type="match status" value="1"/>
</dbReference>
<feature type="region of interest" description="Disordered" evidence="5">
    <location>
        <begin position="818"/>
        <end position="890"/>
    </location>
</feature>
<dbReference type="InterPro" id="IPR000330">
    <property type="entry name" value="SNF2_N"/>
</dbReference>
<dbReference type="FunFam" id="3.40.50.10810:FF:000021">
    <property type="entry name" value="DNA repair and recombination protein RAD54"/>
    <property type="match status" value="1"/>
</dbReference>
<dbReference type="InterPro" id="IPR049730">
    <property type="entry name" value="SNF2/RAD54-like_C"/>
</dbReference>
<evidence type="ECO:0000259" key="7">
    <source>
        <dbReference type="PROSITE" id="PS51194"/>
    </source>
</evidence>
<keyword evidence="4" id="KW-0067">ATP-binding</keyword>
<keyword evidence="2" id="KW-0378">Hydrolase</keyword>
<reference evidence="8" key="1">
    <citation type="submission" date="2022-04" db="EMBL/GenBank/DDBJ databases">
        <title>Carnegiea gigantea Genome sequencing and assembly v2.</title>
        <authorList>
            <person name="Copetti D."/>
            <person name="Sanderson M.J."/>
            <person name="Burquez A."/>
            <person name="Wojciechowski M.F."/>
        </authorList>
    </citation>
    <scope>NUCLEOTIDE SEQUENCE</scope>
    <source>
        <strain evidence="8">SGP5-SGP5p</strain>
        <tissue evidence="8">Aerial part</tissue>
    </source>
</reference>
<dbReference type="SUPFAM" id="SSF52540">
    <property type="entry name" value="P-loop containing nucleoside triphosphate hydrolases"/>
    <property type="match status" value="2"/>
</dbReference>
<dbReference type="InterPro" id="IPR014001">
    <property type="entry name" value="Helicase_ATP-bd"/>
</dbReference>
<dbReference type="Gene3D" id="3.40.50.300">
    <property type="entry name" value="P-loop containing nucleotide triphosphate hydrolases"/>
    <property type="match status" value="1"/>
</dbReference>
<feature type="domain" description="Helicase ATP-binding" evidence="6">
    <location>
        <begin position="204"/>
        <end position="377"/>
    </location>
</feature>
<feature type="compositionally biased region" description="Polar residues" evidence="5">
    <location>
        <begin position="861"/>
        <end position="880"/>
    </location>
</feature>
<dbReference type="AlphaFoldDB" id="A0A9Q1QQV5"/>
<dbReference type="GO" id="GO:0005524">
    <property type="term" value="F:ATP binding"/>
    <property type="evidence" value="ECO:0007669"/>
    <property type="project" value="UniProtKB-KW"/>
</dbReference>
<dbReference type="PROSITE" id="PS51194">
    <property type="entry name" value="HELICASE_CTER"/>
    <property type="match status" value="1"/>
</dbReference>
<dbReference type="SMART" id="SM00490">
    <property type="entry name" value="HELICc"/>
    <property type="match status" value="1"/>
</dbReference>
<dbReference type="OrthoDB" id="413460at2759"/>
<dbReference type="InterPro" id="IPR050496">
    <property type="entry name" value="SNF2_RAD54_helicase_repair"/>
</dbReference>
<dbReference type="GO" id="GO:0007131">
    <property type="term" value="P:reciprocal meiotic recombination"/>
    <property type="evidence" value="ECO:0007669"/>
    <property type="project" value="TreeGrafter"/>
</dbReference>
<evidence type="ECO:0000256" key="5">
    <source>
        <dbReference type="SAM" id="MobiDB-lite"/>
    </source>
</evidence>